<evidence type="ECO:0000313" key="2">
    <source>
        <dbReference type="EMBL" id="KXA98070.1"/>
    </source>
</evidence>
<dbReference type="PANTHER" id="PTHR43135">
    <property type="entry name" value="ALPHA-D-RIBOSE 1-METHYLPHOSPHONATE 5-TRIPHOSPHATE DIPHOSPHATASE"/>
    <property type="match status" value="1"/>
</dbReference>
<dbReference type="AlphaFoldDB" id="A0A656YW34"/>
<dbReference type="Gene3D" id="2.30.40.10">
    <property type="entry name" value="Urease, subunit C, domain 1"/>
    <property type="match status" value="1"/>
</dbReference>
<evidence type="ECO:0000313" key="3">
    <source>
        <dbReference type="Proteomes" id="UP000070257"/>
    </source>
</evidence>
<dbReference type="InterPro" id="IPR011059">
    <property type="entry name" value="Metal-dep_hydrolase_composite"/>
</dbReference>
<name>A0A656YW34_9EURY</name>
<dbReference type="GO" id="GO:0016810">
    <property type="term" value="F:hydrolase activity, acting on carbon-nitrogen (but not peptide) bonds"/>
    <property type="evidence" value="ECO:0007669"/>
    <property type="project" value="InterPro"/>
</dbReference>
<dbReference type="PANTHER" id="PTHR43135:SF3">
    <property type="entry name" value="ALPHA-D-RIBOSE 1-METHYLPHOSPHONATE 5-TRIPHOSPHATE DIPHOSPHATASE"/>
    <property type="match status" value="1"/>
</dbReference>
<protein>
    <recommendedName>
        <fullName evidence="1">Amidohydrolase-related domain-containing protein</fullName>
    </recommendedName>
</protein>
<dbReference type="InterPro" id="IPR051781">
    <property type="entry name" value="Metallo-dep_Hydrolase"/>
</dbReference>
<dbReference type="SUPFAM" id="SSF51556">
    <property type="entry name" value="Metallo-dependent hydrolases"/>
    <property type="match status" value="1"/>
</dbReference>
<accession>A0A656YW34</accession>
<dbReference type="Proteomes" id="UP000070257">
    <property type="component" value="Unassembled WGS sequence"/>
</dbReference>
<dbReference type="InterPro" id="IPR006680">
    <property type="entry name" value="Amidohydro-rel"/>
</dbReference>
<evidence type="ECO:0000259" key="1">
    <source>
        <dbReference type="Pfam" id="PF01979"/>
    </source>
</evidence>
<dbReference type="CDD" id="cd01299">
    <property type="entry name" value="Met_dep_hydrolase_A"/>
    <property type="match status" value="1"/>
</dbReference>
<dbReference type="EMBL" id="LHXT01000032">
    <property type="protein sequence ID" value="KXA98070.1"/>
    <property type="molecule type" value="Genomic_DNA"/>
</dbReference>
<dbReference type="Pfam" id="PF01979">
    <property type="entry name" value="Amidohydro_1"/>
    <property type="match status" value="1"/>
</dbReference>
<dbReference type="Gene3D" id="3.20.20.140">
    <property type="entry name" value="Metal-dependent hydrolases"/>
    <property type="match status" value="1"/>
</dbReference>
<feature type="domain" description="Amidohydrolase-related" evidence="1">
    <location>
        <begin position="60"/>
        <end position="411"/>
    </location>
</feature>
<reference evidence="2 3" key="1">
    <citation type="journal article" date="2016" name="Sci. Rep.">
        <title>Metabolic traits of an uncultured archaeal lineage -MSBL1- from brine pools of the Red Sea.</title>
        <authorList>
            <person name="Mwirichia R."/>
            <person name="Alam I."/>
            <person name="Rashid M."/>
            <person name="Vinu M."/>
            <person name="Ba-Alawi W."/>
            <person name="Anthony Kamau A."/>
            <person name="Kamanda Ngugi D."/>
            <person name="Goker M."/>
            <person name="Klenk H.P."/>
            <person name="Bajic V."/>
            <person name="Stingl U."/>
        </authorList>
    </citation>
    <scope>NUCLEOTIDE SEQUENCE [LARGE SCALE GENOMIC DNA]</scope>
    <source>
        <strain evidence="2">SCGC-AAA259J03</strain>
    </source>
</reference>
<comment type="caution">
    <text evidence="2">The sequence shown here is derived from an EMBL/GenBank/DDBJ whole genome shotgun (WGS) entry which is preliminary data.</text>
</comment>
<dbReference type="InterPro" id="IPR057744">
    <property type="entry name" value="OTAase-like"/>
</dbReference>
<gene>
    <name evidence="2" type="ORF">AKJ39_02560</name>
</gene>
<dbReference type="InterPro" id="IPR032466">
    <property type="entry name" value="Metal_Hydrolase"/>
</dbReference>
<dbReference type="SUPFAM" id="SSF51338">
    <property type="entry name" value="Composite domain of metallo-dependent hydrolases"/>
    <property type="match status" value="1"/>
</dbReference>
<sequence length="417" mass="46253">MEKLGKKFAFTGATLIDGTGASPLEEATIVVKNGRISEIGNKETVNLEDDIKEINISGHYLTPGLIDTHLHLMGITGTNAIDWVNEANYLQAIRTADEARKLLEFGFTTVGSGGSLYDFYLKKAIEEGKVLGPRLMASGRGLTRFPNLDVRRDVYQISTAEIKEKYPMKYPCSGVEEFRKMTREFIGRGADIIKTYTTGAGFWEKDDKNDVHINMNELKTVVKEAHACSVKVAVHCQNLQGIKMAVRADADILIHFDHIHMGEDVTIDEEICEKIANKNIIVAPTISINFVERWTEEEIPENQIDSWKLALEKGVKFAVGSDAFSDSLTPFGEYNANEIKYLVDKIGLSPLEAITSATKTGAEALGINDKIGTIEEGKIADLLVLKKDPTENIDVLLDKQNIKYTVKEGELKIEHSD</sequence>
<proteinExistence type="predicted"/>
<keyword evidence="3" id="KW-1185">Reference proteome</keyword>
<organism evidence="2 3">
    <name type="scientific">candidate division MSBL1 archaeon SCGC-AAA259J03</name>
    <dbReference type="NCBI Taxonomy" id="1698269"/>
    <lineage>
        <taxon>Archaea</taxon>
        <taxon>Methanobacteriati</taxon>
        <taxon>Methanobacteriota</taxon>
        <taxon>candidate division MSBL1</taxon>
    </lineage>
</organism>